<comment type="similarity">
    <text evidence="1">Belongs to the ABC transporter superfamily.</text>
</comment>
<keyword evidence="2" id="KW-0813">Transport</keyword>
<protein>
    <recommendedName>
        <fullName evidence="5">ABC transporter domain-containing protein</fullName>
    </recommendedName>
</protein>
<dbReference type="RefSeq" id="WP_344026858.1">
    <property type="nucleotide sequence ID" value="NZ_BAAAJK010000035.1"/>
</dbReference>
<name>A0ABP4IWV2_9PSEU</name>
<feature type="domain" description="ABC transporter" evidence="5">
    <location>
        <begin position="4"/>
        <end position="249"/>
    </location>
</feature>
<keyword evidence="3" id="KW-0547">Nucleotide-binding</keyword>
<evidence type="ECO:0000256" key="1">
    <source>
        <dbReference type="ARBA" id="ARBA00005417"/>
    </source>
</evidence>
<dbReference type="InterPro" id="IPR017871">
    <property type="entry name" value="ABC_transporter-like_CS"/>
</dbReference>
<dbReference type="InterPro" id="IPR013563">
    <property type="entry name" value="Oligopep_ABC_C"/>
</dbReference>
<organism evidence="6 7">
    <name type="scientific">Pseudonocardia kongjuensis</name>
    <dbReference type="NCBI Taxonomy" id="102227"/>
    <lineage>
        <taxon>Bacteria</taxon>
        <taxon>Bacillati</taxon>
        <taxon>Actinomycetota</taxon>
        <taxon>Actinomycetes</taxon>
        <taxon>Pseudonocardiales</taxon>
        <taxon>Pseudonocardiaceae</taxon>
        <taxon>Pseudonocardia</taxon>
    </lineage>
</organism>
<dbReference type="InterPro" id="IPR050319">
    <property type="entry name" value="ABC_transp_ATP-bind"/>
</dbReference>
<keyword evidence="7" id="KW-1185">Reference proteome</keyword>
<dbReference type="Pfam" id="PF08352">
    <property type="entry name" value="oligo_HPY"/>
    <property type="match status" value="1"/>
</dbReference>
<dbReference type="InterPro" id="IPR003593">
    <property type="entry name" value="AAA+_ATPase"/>
</dbReference>
<dbReference type="EMBL" id="BAAAJK010000035">
    <property type="protein sequence ID" value="GAA1397677.1"/>
    <property type="molecule type" value="Genomic_DNA"/>
</dbReference>
<proteinExistence type="inferred from homology"/>
<dbReference type="PANTHER" id="PTHR43776">
    <property type="entry name" value="TRANSPORT ATP-BINDING PROTEIN"/>
    <property type="match status" value="1"/>
</dbReference>
<dbReference type="CDD" id="cd03257">
    <property type="entry name" value="ABC_NikE_OppD_transporters"/>
    <property type="match status" value="1"/>
</dbReference>
<dbReference type="PANTHER" id="PTHR43776:SF7">
    <property type="entry name" value="D,D-DIPEPTIDE TRANSPORT ATP-BINDING PROTEIN DDPF-RELATED"/>
    <property type="match status" value="1"/>
</dbReference>
<dbReference type="SUPFAM" id="SSF52540">
    <property type="entry name" value="P-loop containing nucleoside triphosphate hydrolases"/>
    <property type="match status" value="1"/>
</dbReference>
<evidence type="ECO:0000256" key="2">
    <source>
        <dbReference type="ARBA" id="ARBA00022448"/>
    </source>
</evidence>
<evidence type="ECO:0000259" key="5">
    <source>
        <dbReference type="PROSITE" id="PS50893"/>
    </source>
</evidence>
<comment type="caution">
    <text evidence="6">The sequence shown here is derived from an EMBL/GenBank/DDBJ whole genome shotgun (WGS) entry which is preliminary data.</text>
</comment>
<reference evidence="7" key="1">
    <citation type="journal article" date="2019" name="Int. J. Syst. Evol. Microbiol.">
        <title>The Global Catalogue of Microorganisms (GCM) 10K type strain sequencing project: providing services to taxonomists for standard genome sequencing and annotation.</title>
        <authorList>
            <consortium name="The Broad Institute Genomics Platform"/>
            <consortium name="The Broad Institute Genome Sequencing Center for Infectious Disease"/>
            <person name="Wu L."/>
            <person name="Ma J."/>
        </authorList>
    </citation>
    <scope>NUCLEOTIDE SEQUENCE [LARGE SCALE GENOMIC DNA]</scope>
    <source>
        <strain evidence="7">JCM 11896</strain>
    </source>
</reference>
<evidence type="ECO:0000313" key="7">
    <source>
        <dbReference type="Proteomes" id="UP001501414"/>
    </source>
</evidence>
<dbReference type="InterPro" id="IPR027417">
    <property type="entry name" value="P-loop_NTPase"/>
</dbReference>
<evidence type="ECO:0000256" key="4">
    <source>
        <dbReference type="ARBA" id="ARBA00022840"/>
    </source>
</evidence>
<dbReference type="PROSITE" id="PS50893">
    <property type="entry name" value="ABC_TRANSPORTER_2"/>
    <property type="match status" value="1"/>
</dbReference>
<accession>A0ABP4IWV2</accession>
<evidence type="ECO:0000313" key="6">
    <source>
        <dbReference type="EMBL" id="GAA1397677.1"/>
    </source>
</evidence>
<keyword evidence="4" id="KW-0067">ATP-binding</keyword>
<evidence type="ECO:0000256" key="3">
    <source>
        <dbReference type="ARBA" id="ARBA00022741"/>
    </source>
</evidence>
<dbReference type="SMART" id="SM00382">
    <property type="entry name" value="AAA"/>
    <property type="match status" value="1"/>
</dbReference>
<sequence>MTTLQVEGLTKVFGRGAGRTVAVQPMDLEIDTSTALGIVGESGSGKSTLARLLVGFETPTAGAIHLDGRPISRMLSMPRERREFRRAVQFVAQDTFSAFDPRRTLRDAVATPLRVLREVTGPAADAEIRDVLGLLQLDPALLDRYPSQVSGGQRQRFALARSLVVRPQILLCDEVVSALDVSVQGAVLNMIRDYCETYRVGLGFISHGLPATTFIADTLLVMRHGAVVETGPTEQVVDRPEHPYTRTLLDAYRRGPRRVVAVDPVA</sequence>
<dbReference type="Proteomes" id="UP001501414">
    <property type="component" value="Unassembled WGS sequence"/>
</dbReference>
<dbReference type="Gene3D" id="3.40.50.300">
    <property type="entry name" value="P-loop containing nucleotide triphosphate hydrolases"/>
    <property type="match status" value="1"/>
</dbReference>
<dbReference type="PROSITE" id="PS00211">
    <property type="entry name" value="ABC_TRANSPORTER_1"/>
    <property type="match status" value="1"/>
</dbReference>
<dbReference type="Pfam" id="PF00005">
    <property type="entry name" value="ABC_tran"/>
    <property type="match status" value="1"/>
</dbReference>
<gene>
    <name evidence="6" type="ORF">GCM10009613_50670</name>
</gene>
<dbReference type="InterPro" id="IPR003439">
    <property type="entry name" value="ABC_transporter-like_ATP-bd"/>
</dbReference>